<comment type="subcellular location">
    <subcellularLocation>
        <location evidence="1 7">Cell membrane</location>
        <topology evidence="1 7">Multi-pass membrane protein</topology>
    </subcellularLocation>
</comment>
<gene>
    <name evidence="9" type="ORF">B7G68_12660</name>
</gene>
<feature type="transmembrane region" description="Helical" evidence="7">
    <location>
        <begin position="245"/>
        <end position="264"/>
    </location>
</feature>
<accession>A0ABM6THG0</accession>
<evidence type="ECO:0000313" key="10">
    <source>
        <dbReference type="Proteomes" id="UP000240527"/>
    </source>
</evidence>
<reference evidence="9 10" key="1">
    <citation type="journal article" date="2015" name="Biotechnol. Bioeng.">
        <title>Genome sequence and phenotypic characterization of Caulobacter segnis.</title>
        <authorList>
            <person name="Patel S."/>
            <person name="Fletcher B."/>
            <person name="Scott D.C."/>
            <person name="Ely B."/>
        </authorList>
    </citation>
    <scope>NUCLEOTIDE SEQUENCE [LARGE SCALE GENOMIC DNA]</scope>
    <source>
        <strain evidence="9 10">TK0059</strain>
    </source>
</reference>
<dbReference type="PANTHER" id="PTHR30614:SF37">
    <property type="entry name" value="AMINO-ACID ABC TRANSPORTER PERMEASE PROTEIN YHDX-RELATED"/>
    <property type="match status" value="1"/>
</dbReference>
<dbReference type="SUPFAM" id="SSF161098">
    <property type="entry name" value="MetI-like"/>
    <property type="match status" value="1"/>
</dbReference>
<sequence length="378" mass="39023">MSRPPAVPLTRQRLASLAWQGLALAAVLALLALLARNGAANLRASGLASGFDFLGRAAGFDIAETPIAYSPRDSNAKVLLVGALNTLKVTGLGATLASLLGLAFGVALRARSGPVRILAQGYVELFRNIPLPVLLLVLYSLLAMAPPPRAALDLFGLGFVSNRGLYLPRLDWRWGGGGALAGAALALAALVAIWRRAPSRRAAQVLSFGWLGFCGLGLVLSVSGLEVPRAQGFGFVGGQVVSPPLLALVGGLGLYTGGYIAEVVRGALAAIAPGQAEAAQALGLSPIQTLMLITLPQALRVAAPPLASQYLNLAKNASLAIIVGYPDLVALLGGTVLNQTGQAIETLGLILVFYLALSLSISGLINLWAARQARWAVR</sequence>
<keyword evidence="4" id="KW-0029">Amino-acid transport</keyword>
<evidence type="ECO:0000259" key="8">
    <source>
        <dbReference type="PROSITE" id="PS50928"/>
    </source>
</evidence>
<evidence type="ECO:0000256" key="4">
    <source>
        <dbReference type="ARBA" id="ARBA00022970"/>
    </source>
</evidence>
<keyword evidence="6 7" id="KW-0472">Membrane</keyword>
<feature type="transmembrane region" description="Helical" evidence="7">
    <location>
        <begin position="89"/>
        <end position="108"/>
    </location>
</feature>
<evidence type="ECO:0000256" key="3">
    <source>
        <dbReference type="ARBA" id="ARBA00022692"/>
    </source>
</evidence>
<dbReference type="CDD" id="cd06261">
    <property type="entry name" value="TM_PBP2"/>
    <property type="match status" value="1"/>
</dbReference>
<organism evidence="9 10">
    <name type="scientific">Caulobacter segnis</name>
    <dbReference type="NCBI Taxonomy" id="88688"/>
    <lineage>
        <taxon>Bacteria</taxon>
        <taxon>Pseudomonadati</taxon>
        <taxon>Pseudomonadota</taxon>
        <taxon>Alphaproteobacteria</taxon>
        <taxon>Caulobacterales</taxon>
        <taxon>Caulobacteraceae</taxon>
        <taxon>Caulobacter</taxon>
    </lineage>
</organism>
<feature type="transmembrane region" description="Helical" evidence="7">
    <location>
        <begin position="349"/>
        <end position="369"/>
    </location>
</feature>
<evidence type="ECO:0000313" key="9">
    <source>
        <dbReference type="EMBL" id="AVQ02623.1"/>
    </source>
</evidence>
<protein>
    <submittedName>
        <fullName evidence="9">Amino acid ABC transporter permease</fullName>
    </submittedName>
</protein>
<dbReference type="RefSeq" id="WP_013079580.1">
    <property type="nucleotide sequence ID" value="NZ_CP027850.1"/>
</dbReference>
<dbReference type="InterPro" id="IPR035906">
    <property type="entry name" value="MetI-like_sf"/>
</dbReference>
<keyword evidence="3 7" id="KW-0812">Transmembrane</keyword>
<keyword evidence="5 7" id="KW-1133">Transmembrane helix</keyword>
<evidence type="ECO:0000256" key="5">
    <source>
        <dbReference type="ARBA" id="ARBA00022989"/>
    </source>
</evidence>
<evidence type="ECO:0000256" key="6">
    <source>
        <dbReference type="ARBA" id="ARBA00023136"/>
    </source>
</evidence>
<proteinExistence type="inferred from homology"/>
<dbReference type="EMBL" id="CP027850">
    <property type="protein sequence ID" value="AVQ02623.1"/>
    <property type="molecule type" value="Genomic_DNA"/>
</dbReference>
<evidence type="ECO:0000256" key="7">
    <source>
        <dbReference type="RuleBase" id="RU363032"/>
    </source>
</evidence>
<feature type="domain" description="ABC transmembrane type-1" evidence="8">
    <location>
        <begin position="83"/>
        <end position="365"/>
    </location>
</feature>
<keyword evidence="7" id="KW-0813">Transport</keyword>
<dbReference type="Gene3D" id="1.10.3720.10">
    <property type="entry name" value="MetI-like"/>
    <property type="match status" value="1"/>
</dbReference>
<dbReference type="Proteomes" id="UP000240527">
    <property type="component" value="Chromosome"/>
</dbReference>
<comment type="similarity">
    <text evidence="2">Belongs to the binding-protein-dependent transport system permease family. HisMQ subfamily.</text>
</comment>
<evidence type="ECO:0000256" key="1">
    <source>
        <dbReference type="ARBA" id="ARBA00004651"/>
    </source>
</evidence>
<keyword evidence="10" id="KW-1185">Reference proteome</keyword>
<dbReference type="PROSITE" id="PS50928">
    <property type="entry name" value="ABC_TM1"/>
    <property type="match status" value="1"/>
</dbReference>
<feature type="transmembrane region" description="Helical" evidence="7">
    <location>
        <begin position="317"/>
        <end position="337"/>
    </location>
</feature>
<name>A0ABM6THG0_9CAUL</name>
<evidence type="ECO:0000256" key="2">
    <source>
        <dbReference type="ARBA" id="ARBA00010072"/>
    </source>
</evidence>
<feature type="transmembrane region" description="Helical" evidence="7">
    <location>
        <begin position="129"/>
        <end position="152"/>
    </location>
</feature>
<feature type="transmembrane region" description="Helical" evidence="7">
    <location>
        <begin position="172"/>
        <end position="193"/>
    </location>
</feature>
<feature type="transmembrane region" description="Helical" evidence="7">
    <location>
        <begin position="205"/>
        <end position="225"/>
    </location>
</feature>
<dbReference type="InterPro" id="IPR043429">
    <property type="entry name" value="ArtM/GltK/GlnP/TcyL/YhdX-like"/>
</dbReference>
<dbReference type="Pfam" id="PF00528">
    <property type="entry name" value="BPD_transp_1"/>
    <property type="match status" value="1"/>
</dbReference>
<dbReference type="InterPro" id="IPR000515">
    <property type="entry name" value="MetI-like"/>
</dbReference>
<dbReference type="PANTHER" id="PTHR30614">
    <property type="entry name" value="MEMBRANE COMPONENT OF AMINO ACID ABC TRANSPORTER"/>
    <property type="match status" value="1"/>
</dbReference>